<name>A0A1V1PIX1_9BACT</name>
<accession>A0A1V1PIX1</accession>
<evidence type="ECO:0000313" key="2">
    <source>
        <dbReference type="Proteomes" id="UP000189670"/>
    </source>
</evidence>
<proteinExistence type="predicted"/>
<comment type="caution">
    <text evidence="1">The sequence shown here is derived from an EMBL/GenBank/DDBJ whole genome shotgun (WGS) entry which is preliminary data.</text>
</comment>
<reference evidence="2" key="1">
    <citation type="submission" date="2012-11" db="EMBL/GenBank/DDBJ databases">
        <authorList>
            <person name="Lucero-Rivera Y.E."/>
            <person name="Tovar-Ramirez D."/>
        </authorList>
    </citation>
    <scope>NUCLEOTIDE SEQUENCE [LARGE SCALE GENOMIC DNA]</scope>
    <source>
        <strain evidence="2">Araruama</strain>
    </source>
</reference>
<organism evidence="1 2">
    <name type="scientific">Candidatus Magnetoglobus multicellularis str. Araruama</name>
    <dbReference type="NCBI Taxonomy" id="890399"/>
    <lineage>
        <taxon>Bacteria</taxon>
        <taxon>Pseudomonadati</taxon>
        <taxon>Thermodesulfobacteriota</taxon>
        <taxon>Desulfobacteria</taxon>
        <taxon>Desulfobacterales</taxon>
        <taxon>Desulfobacteraceae</taxon>
        <taxon>Candidatus Magnetoglobus</taxon>
    </lineage>
</organism>
<dbReference type="Pfam" id="PF01969">
    <property type="entry name" value="Ni_insertion"/>
    <property type="match status" value="1"/>
</dbReference>
<protein>
    <submittedName>
        <fullName evidence="1">Uncharacterized protein</fullName>
    </submittedName>
</protein>
<gene>
    <name evidence="1" type="ORF">OMM_06207</name>
</gene>
<dbReference type="EMBL" id="ATBP01000002">
    <property type="protein sequence ID" value="ETR74635.1"/>
    <property type="molecule type" value="Genomic_DNA"/>
</dbReference>
<sequence length="83" mass="8935">MIMINKASTLSHHGNDSKQTGITMIAYFDCISGISGDMTLGALLDSGLSISVLNHMIQALNLENTVIEKNQLLIWALPAPKPL</sequence>
<dbReference type="InterPro" id="IPR002822">
    <property type="entry name" value="Ni_insertion"/>
</dbReference>
<evidence type="ECO:0000313" key="1">
    <source>
        <dbReference type="EMBL" id="ETR74635.1"/>
    </source>
</evidence>
<dbReference type="AlphaFoldDB" id="A0A1V1PIX1"/>
<dbReference type="Proteomes" id="UP000189670">
    <property type="component" value="Unassembled WGS sequence"/>
</dbReference>